<gene>
    <name evidence="1" type="ORF">NODOFMBO_00017</name>
</gene>
<dbReference type="EMBL" id="MT631498">
    <property type="protein sequence ID" value="QNO51995.1"/>
    <property type="molecule type" value="Genomic_DNA"/>
</dbReference>
<reference evidence="1" key="1">
    <citation type="submission" date="2020-06" db="EMBL/GenBank/DDBJ databases">
        <title>Unique genomic features of the anaerobic methanotrophic archaea.</title>
        <authorList>
            <person name="Chadwick G.L."/>
            <person name="Skennerton C.T."/>
            <person name="Laso-Perez R."/>
            <person name="Leu A.O."/>
            <person name="Speth D.R."/>
            <person name="Yu H."/>
            <person name="Morgan-Lang C."/>
            <person name="Hatzenpichler R."/>
            <person name="Goudeau D."/>
            <person name="Malmstrom R."/>
            <person name="Brazelton W.J."/>
            <person name="Woyke T."/>
            <person name="Hallam S.J."/>
            <person name="Tyson G.W."/>
            <person name="Wegener G."/>
            <person name="Boetius A."/>
            <person name="Orphan V."/>
        </authorList>
    </citation>
    <scope>NUCLEOTIDE SEQUENCE</scope>
</reference>
<accession>A0A7G9YVG1</accession>
<proteinExistence type="predicted"/>
<protein>
    <submittedName>
        <fullName evidence="1">Uncharacterized protein</fullName>
    </submittedName>
</protein>
<evidence type="ECO:0000313" key="1">
    <source>
        <dbReference type="EMBL" id="QNO51995.1"/>
    </source>
</evidence>
<sequence>MNLVKNAEIKRLVKAVSSNLIRAQMEEKMDLHLRNKYLESAGSDSIILGRFLLDFDKVESSKYFLSAGHSFEESGAIGRSKTCYEKVIEIEVGDFIDKAKEGLERLDRINQHIDLNTKEGRLTGLECVVWKYRGLNTLEAVEYLKKDLGLELGRGTIRNYARELEARNRVAIWGGPQGRLYHIYPNLAYVATRKKYYGEEITISGLIEKRVTRSYFKIQLKNWSYNKEIFVVNGNRFQNNLLAVDMNAYIKNLDKLKKGYAIKALGSFQEFQSLASNGYEIIQSPYQDFFDSKALIDNSTGKPIYNRNTGGVI</sequence>
<organism evidence="1">
    <name type="scientific">Candidatus Methanophagaceae archaeon ANME-1 ERB6</name>
    <dbReference type="NCBI Taxonomy" id="2759912"/>
    <lineage>
        <taxon>Archaea</taxon>
        <taxon>Methanobacteriati</taxon>
        <taxon>Methanobacteriota</taxon>
        <taxon>Stenosarchaea group</taxon>
        <taxon>Methanomicrobia</taxon>
        <taxon>Candidatus Methanophagales</taxon>
        <taxon>Candidatus Methanophagaceae</taxon>
    </lineage>
</organism>
<dbReference type="AlphaFoldDB" id="A0A7G9YVG1"/>
<name>A0A7G9YVG1_9EURY</name>